<dbReference type="EMBL" id="LT981265">
    <property type="protein sequence ID" value="SPC33209.1"/>
    <property type="molecule type" value="Genomic_DNA"/>
</dbReference>
<protein>
    <submittedName>
        <fullName evidence="5">Serine/threonine protein phosphatase pp2a catalytic subunit</fullName>
    </submittedName>
</protein>
<dbReference type="GO" id="GO:0016787">
    <property type="term" value="F:hydrolase activity"/>
    <property type="evidence" value="ECO:0007669"/>
    <property type="project" value="InterPro"/>
</dbReference>
<dbReference type="RefSeq" id="WP_103286480.1">
    <property type="nucleotide sequence ID" value="NZ_LT981265.1"/>
</dbReference>
<accession>A0A2K5ANN2</accession>
<keyword evidence="3" id="KW-0464">Manganese</keyword>
<evidence type="ECO:0000259" key="4">
    <source>
        <dbReference type="PROSITE" id="PS00125"/>
    </source>
</evidence>
<dbReference type="InterPro" id="IPR051134">
    <property type="entry name" value="PPP_phosphatase"/>
</dbReference>
<dbReference type="Gene3D" id="3.60.21.10">
    <property type="match status" value="1"/>
</dbReference>
<name>A0A2K5ANN2_9ARCH</name>
<dbReference type="GO" id="GO:0046872">
    <property type="term" value="F:metal ion binding"/>
    <property type="evidence" value="ECO:0007669"/>
    <property type="project" value="UniProtKB-KW"/>
</dbReference>
<dbReference type="Proteomes" id="UP000236248">
    <property type="component" value="Chromosome NCAV"/>
</dbReference>
<dbReference type="PANTHER" id="PTHR45668:SF9">
    <property type="entry name" value="SERINE_THREONINE-PROTEIN PHOSPHATASE 7"/>
    <property type="match status" value="1"/>
</dbReference>
<sequence length="305" mass="34797">MHEVDLRNLSSIDRAEFLSLLDNVMTTIKKERANARVGYNSIDGGLVKISSFKELVIIGDVHGDLNTLLAILEMVKFMDGHNILLFLGDYGDRGIMSVEVYYTLLYLKSRYPDRLIMLRGNHEGPMDLPFYPHDLPVMLEDKFGTHATQIYLRLRELFDLMYTGVLLDGLMLALHGGVPVNLNSLDDIAYSERMHPKSSNLQEILWNDPREIQGYRPSARGYGYYFGKDITEHALNAIGARLIVRAHEPCNGYKVNHDGLVLTLFSCKEPYGNDRASFMSISKDEYKVLVDDYSIERLLQHVNVF</sequence>
<evidence type="ECO:0000256" key="2">
    <source>
        <dbReference type="ARBA" id="ARBA00022723"/>
    </source>
</evidence>
<organism evidence="5 6">
    <name type="scientific">Candidatus Nitrosocaldus cavascurensis</name>
    <dbReference type="NCBI Taxonomy" id="2058097"/>
    <lineage>
        <taxon>Archaea</taxon>
        <taxon>Nitrososphaerota</taxon>
        <taxon>Nitrososphaeria</taxon>
        <taxon>Candidatus Nitrosocaldales</taxon>
        <taxon>Candidatus Nitrosocaldaceae</taxon>
        <taxon>Candidatus Nitrosocaldus</taxon>
    </lineage>
</organism>
<dbReference type="SMART" id="SM00156">
    <property type="entry name" value="PP2Ac"/>
    <property type="match status" value="1"/>
</dbReference>
<evidence type="ECO:0000313" key="5">
    <source>
        <dbReference type="EMBL" id="SPC33209.1"/>
    </source>
</evidence>
<dbReference type="InterPro" id="IPR029052">
    <property type="entry name" value="Metallo-depent_PP-like"/>
</dbReference>
<evidence type="ECO:0000313" key="6">
    <source>
        <dbReference type="Proteomes" id="UP000236248"/>
    </source>
</evidence>
<dbReference type="InterPro" id="IPR004843">
    <property type="entry name" value="Calcineurin-like_PHP"/>
</dbReference>
<comment type="cofactor">
    <cofactor evidence="1">
        <name>Mn(2+)</name>
        <dbReference type="ChEBI" id="CHEBI:29035"/>
    </cofactor>
</comment>
<gene>
    <name evidence="5" type="ORF">NCAV_0009</name>
</gene>
<dbReference type="GeneID" id="41594115"/>
<evidence type="ECO:0000256" key="1">
    <source>
        <dbReference type="ARBA" id="ARBA00001936"/>
    </source>
</evidence>
<keyword evidence="2" id="KW-0479">Metal-binding</keyword>
<dbReference type="CDD" id="cd00144">
    <property type="entry name" value="MPP_PPP_family"/>
    <property type="match status" value="1"/>
</dbReference>
<proteinExistence type="predicted"/>
<dbReference type="PROSITE" id="PS00125">
    <property type="entry name" value="SER_THR_PHOSPHATASE"/>
    <property type="match status" value="1"/>
</dbReference>
<feature type="domain" description="Serine/threonine specific protein phosphatases" evidence="4">
    <location>
        <begin position="118"/>
        <end position="123"/>
    </location>
</feature>
<dbReference type="KEGG" id="ncv:NCAV_0009"/>
<dbReference type="AlphaFoldDB" id="A0A2K5ANN2"/>
<dbReference type="Pfam" id="PF00149">
    <property type="entry name" value="Metallophos"/>
    <property type="match status" value="1"/>
</dbReference>
<dbReference type="PANTHER" id="PTHR45668">
    <property type="entry name" value="SERINE/THREONINE-PROTEIN PHOSPHATASE 5-RELATED"/>
    <property type="match status" value="1"/>
</dbReference>
<keyword evidence="6" id="KW-1185">Reference proteome</keyword>
<dbReference type="SUPFAM" id="SSF56300">
    <property type="entry name" value="Metallo-dependent phosphatases"/>
    <property type="match status" value="1"/>
</dbReference>
<reference evidence="6" key="1">
    <citation type="submission" date="2018-01" db="EMBL/GenBank/DDBJ databases">
        <authorList>
            <person name="Kerou L M."/>
        </authorList>
    </citation>
    <scope>NUCLEOTIDE SEQUENCE [LARGE SCALE GENOMIC DNA]</scope>
    <source>
        <strain evidence="6">SCU2</strain>
    </source>
</reference>
<dbReference type="InterPro" id="IPR006186">
    <property type="entry name" value="Ser/Thr-sp_prot-phosphatase"/>
</dbReference>
<dbReference type="PRINTS" id="PR00114">
    <property type="entry name" value="STPHPHTASE"/>
</dbReference>
<evidence type="ECO:0000256" key="3">
    <source>
        <dbReference type="ARBA" id="ARBA00023211"/>
    </source>
</evidence>